<dbReference type="EMBL" id="MU858215">
    <property type="protein sequence ID" value="KAK4209124.1"/>
    <property type="molecule type" value="Genomic_DNA"/>
</dbReference>
<reference evidence="3" key="1">
    <citation type="journal article" date="2023" name="Mol. Phylogenet. Evol.">
        <title>Genome-scale phylogeny and comparative genomics of the fungal order Sordariales.</title>
        <authorList>
            <person name="Hensen N."/>
            <person name="Bonometti L."/>
            <person name="Westerberg I."/>
            <person name="Brannstrom I.O."/>
            <person name="Guillou S."/>
            <person name="Cros-Aarteil S."/>
            <person name="Calhoun S."/>
            <person name="Haridas S."/>
            <person name="Kuo A."/>
            <person name="Mondo S."/>
            <person name="Pangilinan J."/>
            <person name="Riley R."/>
            <person name="LaButti K."/>
            <person name="Andreopoulos B."/>
            <person name="Lipzen A."/>
            <person name="Chen C."/>
            <person name="Yan M."/>
            <person name="Daum C."/>
            <person name="Ng V."/>
            <person name="Clum A."/>
            <person name="Steindorff A."/>
            <person name="Ohm R.A."/>
            <person name="Martin F."/>
            <person name="Silar P."/>
            <person name="Natvig D.O."/>
            <person name="Lalanne C."/>
            <person name="Gautier V."/>
            <person name="Ament-Velasquez S.L."/>
            <person name="Kruys A."/>
            <person name="Hutchinson M.I."/>
            <person name="Powell A.J."/>
            <person name="Barry K."/>
            <person name="Miller A.N."/>
            <person name="Grigoriev I.V."/>
            <person name="Debuchy R."/>
            <person name="Gladieux P."/>
            <person name="Hiltunen Thoren M."/>
            <person name="Johannesson H."/>
        </authorList>
    </citation>
    <scope>NUCLEOTIDE SEQUENCE</scope>
    <source>
        <strain evidence="3">PSN293</strain>
    </source>
</reference>
<dbReference type="Pfam" id="PF06985">
    <property type="entry name" value="HET"/>
    <property type="match status" value="1"/>
</dbReference>
<feature type="domain" description="Heterokaryon incompatibility" evidence="2">
    <location>
        <begin position="115"/>
        <end position="276"/>
    </location>
</feature>
<dbReference type="AlphaFoldDB" id="A0AAN7B3P2"/>
<protein>
    <submittedName>
        <fullName evidence="3">HET-domain-containing protein</fullName>
    </submittedName>
</protein>
<accession>A0AAN7B3P2</accession>
<name>A0AAN7B3P2_9PEZI</name>
<evidence type="ECO:0000313" key="3">
    <source>
        <dbReference type="EMBL" id="KAK4209124.1"/>
    </source>
</evidence>
<reference evidence="3" key="2">
    <citation type="submission" date="2023-05" db="EMBL/GenBank/DDBJ databases">
        <authorList>
            <consortium name="Lawrence Berkeley National Laboratory"/>
            <person name="Steindorff A."/>
            <person name="Hensen N."/>
            <person name="Bonometti L."/>
            <person name="Westerberg I."/>
            <person name="Brannstrom I.O."/>
            <person name="Guillou S."/>
            <person name="Cros-Aarteil S."/>
            <person name="Calhoun S."/>
            <person name="Haridas S."/>
            <person name="Kuo A."/>
            <person name="Mondo S."/>
            <person name="Pangilinan J."/>
            <person name="Riley R."/>
            <person name="Labutti K."/>
            <person name="Andreopoulos B."/>
            <person name="Lipzen A."/>
            <person name="Chen C."/>
            <person name="Yanf M."/>
            <person name="Daum C."/>
            <person name="Ng V."/>
            <person name="Clum A."/>
            <person name="Ohm R."/>
            <person name="Martin F."/>
            <person name="Silar P."/>
            <person name="Natvig D."/>
            <person name="Lalanne C."/>
            <person name="Gautier V."/>
            <person name="Ament-Velasquez S.L."/>
            <person name="Kruys A."/>
            <person name="Hutchinson M.I."/>
            <person name="Powell A.J."/>
            <person name="Barry K."/>
            <person name="Miller A.N."/>
            <person name="Grigoriev I.V."/>
            <person name="Debuchy R."/>
            <person name="Gladieux P."/>
            <person name="Thoren M.H."/>
            <person name="Johannesson H."/>
        </authorList>
    </citation>
    <scope>NUCLEOTIDE SEQUENCE</scope>
    <source>
        <strain evidence="3">PSN293</strain>
    </source>
</reference>
<sequence length="652" mass="73464">MVDDGLDEKVPYSPDSFPPSVNEAGRQEFLANEAYEKALLVKEADRKTFRGGRLAPELIDINRVQEWMSLCTTTHPLCRDRAILFTSETRSEATIRLIDVEEQRIVTATLGQDEFLALSYVWGNTPALLTEARLSILSAPGALCADHVNIPKTISDAMTFTLCTGKRYLWVDSLCIIQDNDADKNHQLPLMTQIYSSALVVLIVATEKGSDDDANGGIPGLQFQSNNSPDSHGCPRQYQQQEIEVINDIPYITLLPDLHHQLSQSTWNTRGWTFQEAILAPRSIVFTSHQVHWCCQTPSWSEDMASESDQSVLVGVDSGTFFSQPPTSADPESLKKHPPKSLMCRNKIYCQHVEHFSTRSFTNEEDVFWAFVGKCGLFPRGFIWAIPYESLDMDMTKGECLALVAHATKGGNKKVALKYPSWSWLSTTEPVRFLDSCGDNLVSRVQWHEPIMLGTEDSKGKEKAESSSYYCYFTVEEYRALRETYGAWKGAMDYGLLQFTAQTTQLLVTVRDDWRSRHWRRDWGLSEFWGNIADSGIRPGWGRGDVLVGCAITSLSGDEMAEAIVPLSFFGFESERVGEFVLLPEADRRCAAWAGDPELDKTRHGDGCRPVKSYNLMLVERQGKISYRQAICRVGQEHWDKIVTTEKRIILG</sequence>
<evidence type="ECO:0000256" key="1">
    <source>
        <dbReference type="SAM" id="MobiDB-lite"/>
    </source>
</evidence>
<dbReference type="Proteomes" id="UP001301769">
    <property type="component" value="Unassembled WGS sequence"/>
</dbReference>
<evidence type="ECO:0000259" key="2">
    <source>
        <dbReference type="Pfam" id="PF06985"/>
    </source>
</evidence>
<dbReference type="InterPro" id="IPR010730">
    <property type="entry name" value="HET"/>
</dbReference>
<feature type="region of interest" description="Disordered" evidence="1">
    <location>
        <begin position="214"/>
        <end position="237"/>
    </location>
</feature>
<comment type="caution">
    <text evidence="3">The sequence shown here is derived from an EMBL/GenBank/DDBJ whole genome shotgun (WGS) entry which is preliminary data.</text>
</comment>
<organism evidence="3 4">
    <name type="scientific">Rhypophila decipiens</name>
    <dbReference type="NCBI Taxonomy" id="261697"/>
    <lineage>
        <taxon>Eukaryota</taxon>
        <taxon>Fungi</taxon>
        <taxon>Dikarya</taxon>
        <taxon>Ascomycota</taxon>
        <taxon>Pezizomycotina</taxon>
        <taxon>Sordariomycetes</taxon>
        <taxon>Sordariomycetidae</taxon>
        <taxon>Sordariales</taxon>
        <taxon>Naviculisporaceae</taxon>
        <taxon>Rhypophila</taxon>
    </lineage>
</organism>
<keyword evidence="4" id="KW-1185">Reference proteome</keyword>
<dbReference type="PANTHER" id="PTHR33112:SF12">
    <property type="entry name" value="HETEROKARYON INCOMPATIBILITY DOMAIN-CONTAINING PROTEIN"/>
    <property type="match status" value="1"/>
</dbReference>
<evidence type="ECO:0000313" key="4">
    <source>
        <dbReference type="Proteomes" id="UP001301769"/>
    </source>
</evidence>
<proteinExistence type="predicted"/>
<dbReference type="PANTHER" id="PTHR33112">
    <property type="entry name" value="DOMAIN PROTEIN, PUTATIVE-RELATED"/>
    <property type="match status" value="1"/>
</dbReference>
<gene>
    <name evidence="3" type="ORF">QBC37DRAFT_295232</name>
</gene>
<feature type="region of interest" description="Disordered" evidence="1">
    <location>
        <begin position="1"/>
        <end position="21"/>
    </location>
</feature>